<feature type="compositionally biased region" description="Pro residues" evidence="3">
    <location>
        <begin position="803"/>
        <end position="812"/>
    </location>
</feature>
<dbReference type="Gene3D" id="3.80.10.10">
    <property type="entry name" value="Ribonuclease Inhibitor"/>
    <property type="match status" value="1"/>
</dbReference>
<dbReference type="EMBL" id="OZ075134">
    <property type="protein sequence ID" value="CAL4990786.1"/>
    <property type="molecule type" value="Genomic_DNA"/>
</dbReference>
<feature type="compositionally biased region" description="Pro residues" evidence="3">
    <location>
        <begin position="719"/>
        <end position="732"/>
    </location>
</feature>
<dbReference type="GO" id="GO:0009626">
    <property type="term" value="P:plant-type hypersensitive response"/>
    <property type="evidence" value="ECO:0007669"/>
    <property type="project" value="UniProtKB-ARBA"/>
</dbReference>
<sequence>MSSRVRRWLSARWARCRWISWILRSSTGLARSGRHPTTWRTYILDTFLVEVAAPADEEKKGGRLKRLQKKMAKLFQNSTARHTIASAIEDMKKRLQEVADRRDRFSVPVALPAPPTKVDPRLAYMHNEAAQLIGIDKAKAKLIAMLWLPSQAGNGDADDVCAGSSNMMRIVCVVVVGGLGKTTLAKAVYDELKPRYNCGAFVSFGREPDLVHVFTDIFFHLDKNKYKDIREVRSLQLLIWELRKLLENKRYFIVIDDVWDLTSLETIRSSLDQKHSGSRVITTTRSREVACEEVYELDPLSCDNSKKLFYMRLFGGGKCPDNQLDGVADKILDKCGGVPLAIITMASLLVGKSREAWLEVCSSPGFYHSKDNKQMDDTMWILSLSYYDLPSDLKNCLLYLSVYPEDYFIMKNSLIWKWVAEGLIEKKSGTSLFQQGEEYFHHLINRNMIQAVDTNEDGIDEKGLICGCRVHDMVLDLIRDFSGGENFVTISNGDKGTLLQNKVRRLAHQNRRLNQMHRDNHMNMTQVRSLVVCQCDIDIDSRVLHPTRFKLLRVLVLERCKVSKSDQYGLEHLGNLLHLRYLGLRHTWSAKLPEEIGALKLLQTLDLEGTYTVGELPSSISLLPQLVCLRGYGSMRVPNGFLRKMTSLEELHLCPDGSMYSESTLQFMKELGNLRELTHSAAAAASSAPAAAASPRARHRTTPRATAAPPRARRRTLPAAPPPAPAAAPPRAPPHRSATAASLCSRRLPAPAPPAPPPHDPVRRRTLPAAARPRPASPRPAGGASPCRRRLAPGRARLTPLAHAPPPPPHPRPAAASSAVPGRLLSRAEAATARAARLVDWMVQFELDEDSNSTSVSFSIWNGRGDVPFGSKAKDEGCRVAPAIGIMMPNLQELQFYVPLWELYEHGNGSCGNLGWECLPSLSKVGVLVSCSFGYDDDVEKAEAELRHQAEIHPNRPALEIEHLWIITAIPNVILGLKSHRHDA</sequence>
<evidence type="ECO:0000259" key="4">
    <source>
        <dbReference type="Pfam" id="PF00931"/>
    </source>
</evidence>
<feature type="compositionally biased region" description="Pro residues" evidence="3">
    <location>
        <begin position="750"/>
        <end position="759"/>
    </location>
</feature>
<evidence type="ECO:0000256" key="2">
    <source>
        <dbReference type="ARBA" id="ARBA00022821"/>
    </source>
</evidence>
<keyword evidence="2" id="KW-0611">Plant defense</keyword>
<feature type="region of interest" description="Disordered" evidence="3">
    <location>
        <begin position="685"/>
        <end position="821"/>
    </location>
</feature>
<reference evidence="8" key="1">
    <citation type="submission" date="2024-06" db="EMBL/GenBank/DDBJ databases">
        <authorList>
            <person name="Ryan C."/>
        </authorList>
    </citation>
    <scope>NUCLEOTIDE SEQUENCE [LARGE SCALE GENOMIC DNA]</scope>
</reference>
<evidence type="ECO:0000259" key="6">
    <source>
        <dbReference type="Pfam" id="PF23598"/>
    </source>
</evidence>
<proteinExistence type="predicted"/>
<dbReference type="Pfam" id="PF23598">
    <property type="entry name" value="LRR_14"/>
    <property type="match status" value="2"/>
</dbReference>
<protein>
    <recommendedName>
        <fullName evidence="9">NB-ARC domain-containing protein</fullName>
    </recommendedName>
</protein>
<dbReference type="FunFam" id="1.10.10.10:FF:000322">
    <property type="entry name" value="Probable disease resistance protein At1g63360"/>
    <property type="match status" value="1"/>
</dbReference>
<dbReference type="InterPro" id="IPR036388">
    <property type="entry name" value="WH-like_DNA-bd_sf"/>
</dbReference>
<evidence type="ECO:0000313" key="8">
    <source>
        <dbReference type="Proteomes" id="UP001497457"/>
    </source>
</evidence>
<dbReference type="InterPro" id="IPR058922">
    <property type="entry name" value="WHD_DRP"/>
</dbReference>
<gene>
    <name evidence="7" type="ORF">URODEC1_LOCUS60389</name>
</gene>
<accession>A0ABC9AZN7</accession>
<dbReference type="Pfam" id="PF00931">
    <property type="entry name" value="NB-ARC"/>
    <property type="match status" value="1"/>
</dbReference>
<keyword evidence="1" id="KW-0677">Repeat</keyword>
<dbReference type="AlphaFoldDB" id="A0ABC9AZN7"/>
<feature type="domain" description="Disease resistance protein winged helix" evidence="5">
    <location>
        <begin position="402"/>
        <end position="478"/>
    </location>
</feature>
<dbReference type="PANTHER" id="PTHR23155:SF1116">
    <property type="entry name" value="OS12G0273300 PROTEIN"/>
    <property type="match status" value="1"/>
</dbReference>
<dbReference type="GO" id="GO:0002758">
    <property type="term" value="P:innate immune response-activating signaling pathway"/>
    <property type="evidence" value="ECO:0007669"/>
    <property type="project" value="UniProtKB-ARBA"/>
</dbReference>
<evidence type="ECO:0000259" key="5">
    <source>
        <dbReference type="Pfam" id="PF23559"/>
    </source>
</evidence>
<dbReference type="InterPro" id="IPR055414">
    <property type="entry name" value="LRR_R13L4/SHOC2-like"/>
</dbReference>
<evidence type="ECO:0000313" key="7">
    <source>
        <dbReference type="EMBL" id="CAL4990786.1"/>
    </source>
</evidence>
<dbReference type="InterPro" id="IPR044974">
    <property type="entry name" value="Disease_R_plants"/>
</dbReference>
<feature type="compositionally biased region" description="Low complexity" evidence="3">
    <location>
        <begin position="767"/>
        <end position="786"/>
    </location>
</feature>
<dbReference type="SUPFAM" id="SSF52058">
    <property type="entry name" value="L domain-like"/>
    <property type="match status" value="1"/>
</dbReference>
<dbReference type="Gene3D" id="3.40.50.300">
    <property type="entry name" value="P-loop containing nucleotide triphosphate hydrolases"/>
    <property type="match status" value="1"/>
</dbReference>
<evidence type="ECO:0000256" key="3">
    <source>
        <dbReference type="SAM" id="MobiDB-lite"/>
    </source>
</evidence>
<dbReference type="InterPro" id="IPR032675">
    <property type="entry name" value="LRR_dom_sf"/>
</dbReference>
<dbReference type="Pfam" id="PF23559">
    <property type="entry name" value="WHD_DRP"/>
    <property type="match status" value="1"/>
</dbReference>
<keyword evidence="8" id="KW-1185">Reference proteome</keyword>
<reference evidence="7 8" key="2">
    <citation type="submission" date="2024-10" db="EMBL/GenBank/DDBJ databases">
        <authorList>
            <person name="Ryan C."/>
        </authorList>
    </citation>
    <scope>NUCLEOTIDE SEQUENCE [LARGE SCALE GENOMIC DNA]</scope>
</reference>
<feature type="domain" description="Disease resistance R13L4/SHOC-2-like LRR" evidence="6">
    <location>
        <begin position="526"/>
        <end position="678"/>
    </location>
</feature>
<dbReference type="GO" id="GO:0042742">
    <property type="term" value="P:defense response to bacterium"/>
    <property type="evidence" value="ECO:0007669"/>
    <property type="project" value="UniProtKB-ARBA"/>
</dbReference>
<dbReference type="InterPro" id="IPR027417">
    <property type="entry name" value="P-loop_NTPase"/>
</dbReference>
<dbReference type="InterPro" id="IPR002182">
    <property type="entry name" value="NB-ARC"/>
</dbReference>
<evidence type="ECO:0008006" key="9">
    <source>
        <dbReference type="Google" id="ProtNLM"/>
    </source>
</evidence>
<feature type="domain" description="Disease resistance R13L4/SHOC-2-like LRR" evidence="6">
    <location>
        <begin position="887"/>
        <end position="959"/>
    </location>
</feature>
<dbReference type="Gene3D" id="1.10.8.430">
    <property type="entry name" value="Helical domain of apoptotic protease-activating factors"/>
    <property type="match status" value="1"/>
</dbReference>
<dbReference type="PANTHER" id="PTHR23155">
    <property type="entry name" value="DISEASE RESISTANCE PROTEIN RP"/>
    <property type="match status" value="1"/>
</dbReference>
<feature type="compositionally biased region" description="Low complexity" evidence="3">
    <location>
        <begin position="685"/>
        <end position="695"/>
    </location>
</feature>
<dbReference type="PRINTS" id="PR00364">
    <property type="entry name" value="DISEASERSIST"/>
</dbReference>
<dbReference type="SUPFAM" id="SSF52540">
    <property type="entry name" value="P-loop containing nucleoside triphosphate hydrolases"/>
    <property type="match status" value="1"/>
</dbReference>
<name>A0ABC9AZN7_9POAL</name>
<organism evidence="7 8">
    <name type="scientific">Urochloa decumbens</name>
    <dbReference type="NCBI Taxonomy" id="240449"/>
    <lineage>
        <taxon>Eukaryota</taxon>
        <taxon>Viridiplantae</taxon>
        <taxon>Streptophyta</taxon>
        <taxon>Embryophyta</taxon>
        <taxon>Tracheophyta</taxon>
        <taxon>Spermatophyta</taxon>
        <taxon>Magnoliopsida</taxon>
        <taxon>Liliopsida</taxon>
        <taxon>Poales</taxon>
        <taxon>Poaceae</taxon>
        <taxon>PACMAD clade</taxon>
        <taxon>Panicoideae</taxon>
        <taxon>Panicodae</taxon>
        <taxon>Paniceae</taxon>
        <taxon>Melinidinae</taxon>
        <taxon>Urochloa</taxon>
    </lineage>
</organism>
<feature type="domain" description="NB-ARC" evidence="4">
    <location>
        <begin position="168"/>
        <end position="305"/>
    </location>
</feature>
<dbReference type="Proteomes" id="UP001497457">
    <property type="component" value="Chromosome 24b"/>
</dbReference>
<evidence type="ECO:0000256" key="1">
    <source>
        <dbReference type="ARBA" id="ARBA00022737"/>
    </source>
</evidence>
<dbReference type="InterPro" id="IPR042197">
    <property type="entry name" value="Apaf_helical"/>
</dbReference>
<dbReference type="Gene3D" id="1.10.10.10">
    <property type="entry name" value="Winged helix-like DNA-binding domain superfamily/Winged helix DNA-binding domain"/>
    <property type="match status" value="1"/>
</dbReference>